<evidence type="ECO:0000256" key="7">
    <source>
        <dbReference type="ARBA" id="ARBA00022842"/>
    </source>
</evidence>
<dbReference type="InterPro" id="IPR045031">
    <property type="entry name" value="DHP_synth-like"/>
</dbReference>
<dbReference type="GO" id="GO:0046656">
    <property type="term" value="P:folic acid biosynthetic process"/>
    <property type="evidence" value="ECO:0007669"/>
    <property type="project" value="UniProtKB-KW"/>
</dbReference>
<dbReference type="InterPro" id="IPR011005">
    <property type="entry name" value="Dihydropteroate_synth-like_sf"/>
</dbReference>
<dbReference type="Gene3D" id="3.20.20.20">
    <property type="entry name" value="Dihydropteroate synthase-like"/>
    <property type="match status" value="1"/>
</dbReference>
<dbReference type="CDD" id="cd00739">
    <property type="entry name" value="DHPS"/>
    <property type="match status" value="1"/>
</dbReference>
<dbReference type="PROSITE" id="PS00793">
    <property type="entry name" value="DHPS_2"/>
    <property type="match status" value="1"/>
</dbReference>
<evidence type="ECO:0000256" key="4">
    <source>
        <dbReference type="ARBA" id="ARBA00012458"/>
    </source>
</evidence>
<name>A0A953HXW1_9BACT</name>
<dbReference type="PANTHER" id="PTHR20941">
    <property type="entry name" value="FOLATE SYNTHESIS PROTEINS"/>
    <property type="match status" value="1"/>
</dbReference>
<organism evidence="10 11">
    <name type="scientific">Membranihabitans marinus</name>
    <dbReference type="NCBI Taxonomy" id="1227546"/>
    <lineage>
        <taxon>Bacteria</taxon>
        <taxon>Pseudomonadati</taxon>
        <taxon>Bacteroidota</taxon>
        <taxon>Saprospiria</taxon>
        <taxon>Saprospirales</taxon>
        <taxon>Saprospiraceae</taxon>
        <taxon>Membranihabitans</taxon>
    </lineage>
</organism>
<evidence type="ECO:0000313" key="10">
    <source>
        <dbReference type="EMBL" id="MBY5960156.1"/>
    </source>
</evidence>
<dbReference type="PROSITE" id="PS50972">
    <property type="entry name" value="PTERIN_BINDING"/>
    <property type="match status" value="1"/>
</dbReference>
<dbReference type="GO" id="GO:0004156">
    <property type="term" value="F:dihydropteroate synthase activity"/>
    <property type="evidence" value="ECO:0007669"/>
    <property type="project" value="UniProtKB-EC"/>
</dbReference>
<protein>
    <recommendedName>
        <fullName evidence="4">dihydropteroate synthase</fullName>
        <ecNumber evidence="4">2.5.1.15</ecNumber>
    </recommendedName>
</protein>
<evidence type="ECO:0000256" key="6">
    <source>
        <dbReference type="ARBA" id="ARBA00022723"/>
    </source>
</evidence>
<reference evidence="10" key="1">
    <citation type="submission" date="2021-06" db="EMBL/GenBank/DDBJ databases">
        <title>44 bacteria genomes isolated from Dapeng, Shenzhen.</title>
        <authorList>
            <person name="Zheng W."/>
            <person name="Yu S."/>
            <person name="Huang Y."/>
        </authorList>
    </citation>
    <scope>NUCLEOTIDE SEQUENCE</scope>
    <source>
        <strain evidence="10">DP5N28-2</strain>
    </source>
</reference>
<comment type="catalytic activity">
    <reaction evidence="1">
        <text>(7,8-dihydropterin-6-yl)methyl diphosphate + 4-aminobenzoate = 7,8-dihydropteroate + diphosphate</text>
        <dbReference type="Rhea" id="RHEA:19949"/>
        <dbReference type="ChEBI" id="CHEBI:17836"/>
        <dbReference type="ChEBI" id="CHEBI:17839"/>
        <dbReference type="ChEBI" id="CHEBI:33019"/>
        <dbReference type="ChEBI" id="CHEBI:72950"/>
        <dbReference type="EC" id="2.5.1.15"/>
    </reaction>
</comment>
<dbReference type="GO" id="GO:0046654">
    <property type="term" value="P:tetrahydrofolate biosynthetic process"/>
    <property type="evidence" value="ECO:0007669"/>
    <property type="project" value="TreeGrafter"/>
</dbReference>
<dbReference type="GO" id="GO:0046872">
    <property type="term" value="F:metal ion binding"/>
    <property type="evidence" value="ECO:0007669"/>
    <property type="project" value="UniProtKB-KW"/>
</dbReference>
<feature type="domain" description="Pterin-binding" evidence="9">
    <location>
        <begin position="4"/>
        <end position="255"/>
    </location>
</feature>
<dbReference type="EMBL" id="JAHVHU010000025">
    <property type="protein sequence ID" value="MBY5960156.1"/>
    <property type="molecule type" value="Genomic_DNA"/>
</dbReference>
<evidence type="ECO:0000259" key="9">
    <source>
        <dbReference type="PROSITE" id="PS50972"/>
    </source>
</evidence>
<evidence type="ECO:0000256" key="2">
    <source>
        <dbReference type="ARBA" id="ARBA00001946"/>
    </source>
</evidence>
<sequence length="276" mass="30588">MEKPAVMGIVNVTNDSFYVGSRVDEKEVFERIEAMQVQGALIIDIGAMSSRPGAEIIPHEVEWRRLSHIVSAFHKRFPDLLLSVDTLHSATAQKALDCGADMINDISGGTFDAKMLTTVGRFDVPFVIMHMQGLPENMQDNPSYDNVVTKVFDFFVRQIAAAENAGIVDLILDPGFGFGKTLTHNYQLLHDLHAFEILRYPVLAGVSRKGMIQKILGVDADNALNGTTAVHMLALMKGVRILRVHDVQEAVQCIHIWEKFKTPDQGDSDHGSYIIS</sequence>
<dbReference type="Proteomes" id="UP000753961">
    <property type="component" value="Unassembled WGS sequence"/>
</dbReference>
<evidence type="ECO:0000256" key="1">
    <source>
        <dbReference type="ARBA" id="ARBA00000012"/>
    </source>
</evidence>
<comment type="cofactor">
    <cofactor evidence="2">
        <name>Mg(2+)</name>
        <dbReference type="ChEBI" id="CHEBI:18420"/>
    </cofactor>
</comment>
<comment type="caution">
    <text evidence="10">The sequence shown here is derived from an EMBL/GenBank/DDBJ whole genome shotgun (WGS) entry which is preliminary data.</text>
</comment>
<keyword evidence="11" id="KW-1185">Reference proteome</keyword>
<keyword evidence="6" id="KW-0479">Metal-binding</keyword>
<dbReference type="SUPFAM" id="SSF51717">
    <property type="entry name" value="Dihydropteroate synthetase-like"/>
    <property type="match status" value="1"/>
</dbReference>
<dbReference type="PANTHER" id="PTHR20941:SF1">
    <property type="entry name" value="FOLIC ACID SYNTHESIS PROTEIN FOL1"/>
    <property type="match status" value="1"/>
</dbReference>
<dbReference type="InterPro" id="IPR000489">
    <property type="entry name" value="Pterin-binding_dom"/>
</dbReference>
<keyword evidence="8" id="KW-0289">Folate biosynthesis</keyword>
<comment type="pathway">
    <text evidence="3">Cofactor biosynthesis; tetrahydrofolate biosynthesis; 7,8-dihydrofolate from 2-amino-4-hydroxy-6-hydroxymethyl-7,8-dihydropteridine diphosphate and 4-aminobenzoate: step 1/2.</text>
</comment>
<evidence type="ECO:0000256" key="8">
    <source>
        <dbReference type="ARBA" id="ARBA00022909"/>
    </source>
</evidence>
<keyword evidence="5 10" id="KW-0808">Transferase</keyword>
<evidence type="ECO:0000256" key="3">
    <source>
        <dbReference type="ARBA" id="ARBA00004763"/>
    </source>
</evidence>
<dbReference type="RefSeq" id="WP_222581706.1">
    <property type="nucleotide sequence ID" value="NZ_JAHVHU010000025.1"/>
</dbReference>
<accession>A0A953HXW1</accession>
<proteinExistence type="predicted"/>
<evidence type="ECO:0000256" key="5">
    <source>
        <dbReference type="ARBA" id="ARBA00022679"/>
    </source>
</evidence>
<evidence type="ECO:0000313" key="11">
    <source>
        <dbReference type="Proteomes" id="UP000753961"/>
    </source>
</evidence>
<dbReference type="EC" id="2.5.1.15" evidence="4"/>
<dbReference type="Pfam" id="PF00809">
    <property type="entry name" value="Pterin_bind"/>
    <property type="match status" value="1"/>
</dbReference>
<dbReference type="InterPro" id="IPR006390">
    <property type="entry name" value="DHP_synth_dom"/>
</dbReference>
<dbReference type="GO" id="GO:0005829">
    <property type="term" value="C:cytosol"/>
    <property type="evidence" value="ECO:0007669"/>
    <property type="project" value="TreeGrafter"/>
</dbReference>
<dbReference type="AlphaFoldDB" id="A0A953HXW1"/>
<gene>
    <name evidence="10" type="primary">folP</name>
    <name evidence="10" type="ORF">KUV50_18530</name>
</gene>
<keyword evidence="7" id="KW-0460">Magnesium</keyword>
<dbReference type="NCBIfam" id="TIGR01496">
    <property type="entry name" value="DHPS"/>
    <property type="match status" value="1"/>
</dbReference>